<accession>A0A9W8R9R4</accession>
<protein>
    <submittedName>
        <fullName evidence="1">Uncharacterized protein</fullName>
    </submittedName>
</protein>
<reference evidence="1" key="1">
    <citation type="submission" date="2022-09" db="EMBL/GenBank/DDBJ databases">
        <title>Fusarium specimens isolated from Avocado Roots.</title>
        <authorList>
            <person name="Stajich J."/>
            <person name="Roper C."/>
            <person name="Heimlech-Rivalta G."/>
        </authorList>
    </citation>
    <scope>NUCLEOTIDE SEQUENCE</scope>
    <source>
        <strain evidence="1">A02</strain>
    </source>
</reference>
<dbReference type="EMBL" id="JAOQAV010000008">
    <property type="protein sequence ID" value="KAJ4192121.1"/>
    <property type="molecule type" value="Genomic_DNA"/>
</dbReference>
<dbReference type="Pfam" id="PF08538">
    <property type="entry name" value="DUF1749"/>
    <property type="match status" value="1"/>
</dbReference>
<dbReference type="PANTHER" id="PTHR31591:SF7">
    <property type="entry name" value="DUF1749-DOMAIN-CONTAINING PROTEIN"/>
    <property type="match status" value="1"/>
</dbReference>
<dbReference type="PANTHER" id="PTHR31591">
    <property type="entry name" value="UPF0613 PROTEIN PB24D3.06C"/>
    <property type="match status" value="1"/>
</dbReference>
<proteinExistence type="predicted"/>
<comment type="caution">
    <text evidence="1">The sequence shown here is derived from an EMBL/GenBank/DDBJ whole genome shotgun (WGS) entry which is preliminary data.</text>
</comment>
<gene>
    <name evidence="1" type="ORF">NW755_004256</name>
</gene>
<dbReference type="AlphaFoldDB" id="A0A9W8R9R4"/>
<sequence>MSSCTVLYRNRIRPISQLHPELNALNYSMKRLVSTGKLQTWLFQPKSPRLNHLFVKTLSAPLLSRNNHHKAHSTPTAKTTGNKAIMAPSGPFSVTVHPFESKTRASCAYEIGLASAKNAVIFIGGLTDGPHTIPYTRLLAQRLEEAKELGYSVFEIRMRSSFIGFGISSLSNDVEDISSLVKYLRSIGKEKIVLFGSSTGCQDCIEYTNYAKHNNERVDGFIMQGPISDRETLDLIMPDPQPSLDLAAKMIAEGKEGDCMPFDMIPAVLGAPISAYRFQSLAAPGGDDDYFSSDLDEERVAANWARFEKPVLVLHSGNDEYVPERVDQAARNKKYQQLNPVVSPLSGLIPGASHTVDQPEAQEWLTKRVIEFLGTLAK</sequence>
<name>A0A9W8R9R4_9HYPO</name>
<dbReference type="SUPFAM" id="SSF53474">
    <property type="entry name" value="alpha/beta-Hydrolases"/>
    <property type="match status" value="1"/>
</dbReference>
<dbReference type="InterPro" id="IPR013744">
    <property type="entry name" value="SidJ"/>
</dbReference>
<dbReference type="Proteomes" id="UP001152087">
    <property type="component" value="Unassembled WGS sequence"/>
</dbReference>
<evidence type="ECO:0000313" key="1">
    <source>
        <dbReference type="EMBL" id="KAJ4192121.1"/>
    </source>
</evidence>
<dbReference type="OrthoDB" id="10034502at2759"/>
<dbReference type="Gene3D" id="3.40.50.1820">
    <property type="entry name" value="alpha/beta hydrolase"/>
    <property type="match status" value="1"/>
</dbReference>
<evidence type="ECO:0000313" key="2">
    <source>
        <dbReference type="Proteomes" id="UP001152087"/>
    </source>
</evidence>
<dbReference type="InterPro" id="IPR029058">
    <property type="entry name" value="AB_hydrolase_fold"/>
</dbReference>
<organism evidence="1 2">
    <name type="scientific">Fusarium falciforme</name>
    <dbReference type="NCBI Taxonomy" id="195108"/>
    <lineage>
        <taxon>Eukaryota</taxon>
        <taxon>Fungi</taxon>
        <taxon>Dikarya</taxon>
        <taxon>Ascomycota</taxon>
        <taxon>Pezizomycotina</taxon>
        <taxon>Sordariomycetes</taxon>
        <taxon>Hypocreomycetidae</taxon>
        <taxon>Hypocreales</taxon>
        <taxon>Nectriaceae</taxon>
        <taxon>Fusarium</taxon>
        <taxon>Fusarium solani species complex</taxon>
    </lineage>
</organism>
<keyword evidence="2" id="KW-1185">Reference proteome</keyword>